<feature type="domain" description="Reverse transcriptase" evidence="1">
    <location>
        <begin position="40"/>
        <end position="171"/>
    </location>
</feature>
<dbReference type="InterPro" id="IPR000477">
    <property type="entry name" value="RT_dom"/>
</dbReference>
<dbReference type="RefSeq" id="XP_008188693.1">
    <property type="nucleotide sequence ID" value="XM_008190471.1"/>
</dbReference>
<organism evidence="2 3">
    <name type="scientific">Acyrthosiphon pisum</name>
    <name type="common">Pea aphid</name>
    <dbReference type="NCBI Taxonomy" id="7029"/>
    <lineage>
        <taxon>Eukaryota</taxon>
        <taxon>Metazoa</taxon>
        <taxon>Ecdysozoa</taxon>
        <taxon>Arthropoda</taxon>
        <taxon>Hexapoda</taxon>
        <taxon>Insecta</taxon>
        <taxon>Pterygota</taxon>
        <taxon>Neoptera</taxon>
        <taxon>Paraneoptera</taxon>
        <taxon>Hemiptera</taxon>
        <taxon>Sternorrhyncha</taxon>
        <taxon>Aphidomorpha</taxon>
        <taxon>Aphidoidea</taxon>
        <taxon>Aphididae</taxon>
        <taxon>Macrosiphini</taxon>
        <taxon>Acyrthosiphon</taxon>
    </lineage>
</organism>
<dbReference type="InterPro" id="IPR043128">
    <property type="entry name" value="Rev_trsase/Diguanyl_cyclase"/>
</dbReference>
<sequence>MGHMKIVSKEESQPSAAFYLPHHPVMKLSSLTTKLRVVFDASAKNDLVTILMRFRKHQVVIKADVEKMFRQIRVAEEDQDWQRIVWRSQSDKALELYRLTTVTYGTTSASFMATNCLVSLSEEAKQKYPEASKIIRRDFYMDDLMTGASTVDECCQLQKQIDSILESAHLPLRKWCSNSTEVLERIGDSSDDPLFALQIGEDEIIKSLGLSWKPALDAFQFIVEQKAFMAKSTKRTLLSDLNRIFDPLGFLAPVLVRGKIFLQQLWQLKIEWDQQLPEELSNRWYTFYQEFNDLSYLPIPRKCIPYQSVEVEIHGFCDASEEAYGSAIYVRSKDCTGYWHSRLLCARTRVAPLKGSTIPRLELGGALTLTQLSIKVSEALEMDVKKFYLWTDSMVVLGWLNSQTCRLKTFVANRVEEILETTQPEQWRHVATSENPADILSRGTTPNNLQSMNLWWQGPHWLASEL</sequence>
<dbReference type="KEGG" id="api:103310971"/>
<keyword evidence="3" id="KW-1185">Reference proteome</keyword>
<dbReference type="EnsemblMetazoa" id="XM_008190471.1">
    <property type="protein sequence ID" value="XP_008188693.1"/>
    <property type="gene ID" value="LOC103310971"/>
</dbReference>
<dbReference type="InterPro" id="IPR043502">
    <property type="entry name" value="DNA/RNA_pol_sf"/>
</dbReference>
<dbReference type="OrthoDB" id="6582095at2759"/>
<dbReference type="PANTHER" id="PTHR47331">
    <property type="entry name" value="PHD-TYPE DOMAIN-CONTAINING PROTEIN"/>
    <property type="match status" value="1"/>
</dbReference>
<dbReference type="Proteomes" id="UP000007819">
    <property type="component" value="Unassembled WGS sequence"/>
</dbReference>
<dbReference type="AlphaFoldDB" id="A0A8R2FEH1"/>
<protein>
    <recommendedName>
        <fullName evidence="1">Reverse transcriptase domain-containing protein</fullName>
    </recommendedName>
</protein>
<name>A0A8R2FEH1_ACYPI</name>
<dbReference type="Pfam" id="PF05380">
    <property type="entry name" value="Peptidase_A17"/>
    <property type="match status" value="1"/>
</dbReference>
<accession>A0A8R2FEH1</accession>
<dbReference type="Gene3D" id="3.30.70.270">
    <property type="match status" value="1"/>
</dbReference>
<dbReference type="Gene3D" id="3.10.10.10">
    <property type="entry name" value="HIV Type 1 Reverse Transcriptase, subunit A, domain 1"/>
    <property type="match status" value="1"/>
</dbReference>
<evidence type="ECO:0000313" key="2">
    <source>
        <dbReference type="EnsemblMetazoa" id="XP_008188693.1"/>
    </source>
</evidence>
<dbReference type="InterPro" id="IPR008042">
    <property type="entry name" value="Retrotrans_Pao"/>
</dbReference>
<evidence type="ECO:0000259" key="1">
    <source>
        <dbReference type="Pfam" id="PF00078"/>
    </source>
</evidence>
<reference evidence="2" key="2">
    <citation type="submission" date="2022-06" db="UniProtKB">
        <authorList>
            <consortium name="EnsemblMetazoa"/>
        </authorList>
    </citation>
    <scope>IDENTIFICATION</scope>
</reference>
<dbReference type="SUPFAM" id="SSF56672">
    <property type="entry name" value="DNA/RNA polymerases"/>
    <property type="match status" value="1"/>
</dbReference>
<proteinExistence type="predicted"/>
<evidence type="ECO:0000313" key="3">
    <source>
        <dbReference type="Proteomes" id="UP000007819"/>
    </source>
</evidence>
<reference evidence="3" key="1">
    <citation type="submission" date="2010-06" db="EMBL/GenBank/DDBJ databases">
        <authorList>
            <person name="Jiang H."/>
            <person name="Abraham K."/>
            <person name="Ali S."/>
            <person name="Alsbrooks S.L."/>
            <person name="Anim B.N."/>
            <person name="Anosike U.S."/>
            <person name="Attaway T."/>
            <person name="Bandaranaike D.P."/>
            <person name="Battles P.K."/>
            <person name="Bell S.N."/>
            <person name="Bell A.V."/>
            <person name="Beltran B."/>
            <person name="Bickham C."/>
            <person name="Bustamante Y."/>
            <person name="Caleb T."/>
            <person name="Canada A."/>
            <person name="Cardenas V."/>
            <person name="Carter K."/>
            <person name="Chacko J."/>
            <person name="Chandrabose M.N."/>
            <person name="Chavez D."/>
            <person name="Chavez A."/>
            <person name="Chen L."/>
            <person name="Chu H.-S."/>
            <person name="Claassen K.J."/>
            <person name="Cockrell R."/>
            <person name="Collins M."/>
            <person name="Cooper J.A."/>
            <person name="Cree A."/>
            <person name="Curry S.M."/>
            <person name="Da Y."/>
            <person name="Dao M.D."/>
            <person name="Das B."/>
            <person name="Davila M.-L."/>
            <person name="Davy-Carroll L."/>
            <person name="Denson S."/>
            <person name="Dinh H."/>
            <person name="Ebong V.E."/>
            <person name="Edwards J.R."/>
            <person name="Egan A."/>
            <person name="El-Daye J."/>
            <person name="Escobedo L."/>
            <person name="Fernandez S."/>
            <person name="Fernando P.R."/>
            <person name="Flagg N."/>
            <person name="Forbes L.D."/>
            <person name="Fowler R.G."/>
            <person name="Fu Q."/>
            <person name="Gabisi R.A."/>
            <person name="Ganer J."/>
            <person name="Garbino Pronczuk A."/>
            <person name="Garcia R.M."/>
            <person name="Garner T."/>
            <person name="Garrett T.E."/>
            <person name="Gonzalez D.A."/>
            <person name="Hamid H."/>
            <person name="Hawkins E.S."/>
            <person name="Hirani K."/>
            <person name="Hogues M.E."/>
            <person name="Hollins B."/>
            <person name="Hsiao C.-H."/>
            <person name="Jabil R."/>
            <person name="James M.L."/>
            <person name="Jhangiani S.N."/>
            <person name="Johnson B."/>
            <person name="Johnson Q."/>
            <person name="Joshi V."/>
            <person name="Kalu J.B."/>
            <person name="Kam C."/>
            <person name="Kashfia A."/>
            <person name="Keebler J."/>
            <person name="Kisamo H."/>
            <person name="Kovar C.L."/>
            <person name="Lago L.A."/>
            <person name="Lai C.-Y."/>
            <person name="Laidlaw J."/>
            <person name="Lara F."/>
            <person name="Le T.-K."/>
            <person name="Lee S.L."/>
            <person name="Legall F.H."/>
            <person name="Lemon S.J."/>
            <person name="Lewis L.R."/>
            <person name="Li B."/>
            <person name="Liu Y."/>
            <person name="Liu Y.-S."/>
            <person name="Lopez J."/>
            <person name="Lozado R.J."/>
            <person name="Lu J."/>
            <person name="Madu R.C."/>
            <person name="Maheshwari M."/>
            <person name="Maheshwari R."/>
            <person name="Malloy K."/>
            <person name="Martinez E."/>
            <person name="Mathew T."/>
            <person name="Mercado I.C."/>
            <person name="Mercado C."/>
            <person name="Meyer B."/>
            <person name="Montgomery K."/>
            <person name="Morgan M.B."/>
            <person name="Munidasa M."/>
            <person name="Nazareth L.V."/>
            <person name="Nelson J."/>
            <person name="Ng B.M."/>
            <person name="Nguyen N.B."/>
            <person name="Nguyen P.Q."/>
            <person name="Nguyen T."/>
            <person name="Obregon M."/>
            <person name="Okwuonu G.O."/>
            <person name="Onwere C.G."/>
            <person name="Orozco G."/>
            <person name="Parra A."/>
            <person name="Patel S."/>
            <person name="Patil S."/>
            <person name="Perez A."/>
            <person name="Perez Y."/>
            <person name="Pham C."/>
            <person name="Primus E.L."/>
            <person name="Pu L.-L."/>
            <person name="Puazo M."/>
            <person name="Qin X."/>
            <person name="Quiroz J.B."/>
            <person name="Reese J."/>
            <person name="Richards S."/>
            <person name="Rives C.M."/>
            <person name="Robberts R."/>
            <person name="Ruiz S.J."/>
            <person name="Ruiz M.J."/>
            <person name="Santibanez J."/>
            <person name="Schneider B.W."/>
            <person name="Sisson I."/>
            <person name="Smith M."/>
            <person name="Sodergren E."/>
            <person name="Song X.-Z."/>
            <person name="Song B.B."/>
            <person name="Summersgill H."/>
            <person name="Thelus R."/>
            <person name="Thornton R.D."/>
            <person name="Trejos Z.Y."/>
            <person name="Usmani K."/>
            <person name="Vattathil S."/>
            <person name="Villasana D."/>
            <person name="Walker D.L."/>
            <person name="Wang S."/>
            <person name="Wang K."/>
            <person name="White C.S."/>
            <person name="Williams A.C."/>
            <person name="Williamson J."/>
            <person name="Wilson K."/>
            <person name="Woghiren I.O."/>
            <person name="Woodworth J.R."/>
            <person name="Worley K.C."/>
            <person name="Wright R.A."/>
            <person name="Wu W."/>
            <person name="Young L."/>
            <person name="Zhang L."/>
            <person name="Zhang J."/>
            <person name="Zhu Y."/>
            <person name="Muzny D.M."/>
            <person name="Weinstock G."/>
            <person name="Gibbs R.A."/>
        </authorList>
    </citation>
    <scope>NUCLEOTIDE SEQUENCE [LARGE SCALE GENOMIC DNA]</scope>
    <source>
        <strain evidence="3">LSR1</strain>
    </source>
</reference>
<dbReference type="GeneID" id="103310971"/>
<dbReference type="GO" id="GO:0071897">
    <property type="term" value="P:DNA biosynthetic process"/>
    <property type="evidence" value="ECO:0007669"/>
    <property type="project" value="UniProtKB-ARBA"/>
</dbReference>
<dbReference type="PANTHER" id="PTHR47331:SF5">
    <property type="entry name" value="RIBONUCLEASE H"/>
    <property type="match status" value="1"/>
</dbReference>
<dbReference type="Pfam" id="PF00078">
    <property type="entry name" value="RVT_1"/>
    <property type="match status" value="1"/>
</dbReference>